<protein>
    <recommendedName>
        <fullName evidence="8">Exonuclease domain-containing protein</fullName>
    </recommendedName>
</protein>
<keyword evidence="4" id="KW-0378">Hydrolase</keyword>
<name>A0A8E2JJL7_9PEZI</name>
<accession>A0A8E2JJL7</accession>
<evidence type="ECO:0000256" key="7">
    <source>
        <dbReference type="SAM" id="MobiDB-lite"/>
    </source>
</evidence>
<evidence type="ECO:0000256" key="2">
    <source>
        <dbReference type="ARBA" id="ARBA00006357"/>
    </source>
</evidence>
<dbReference type="InterPro" id="IPR012337">
    <property type="entry name" value="RNaseH-like_sf"/>
</dbReference>
<evidence type="ECO:0000256" key="6">
    <source>
        <dbReference type="ARBA" id="ARBA00023242"/>
    </source>
</evidence>
<evidence type="ECO:0000259" key="8">
    <source>
        <dbReference type="SMART" id="SM00479"/>
    </source>
</evidence>
<organism evidence="9 10">
    <name type="scientific">Lepidopterella palustris CBS 459.81</name>
    <dbReference type="NCBI Taxonomy" id="1314670"/>
    <lineage>
        <taxon>Eukaryota</taxon>
        <taxon>Fungi</taxon>
        <taxon>Dikarya</taxon>
        <taxon>Ascomycota</taxon>
        <taxon>Pezizomycotina</taxon>
        <taxon>Dothideomycetes</taxon>
        <taxon>Pleosporomycetidae</taxon>
        <taxon>Mytilinidiales</taxon>
        <taxon>Argynnaceae</taxon>
        <taxon>Lepidopterella</taxon>
    </lineage>
</organism>
<evidence type="ECO:0000256" key="4">
    <source>
        <dbReference type="ARBA" id="ARBA00022801"/>
    </source>
</evidence>
<dbReference type="PANTHER" id="PTHR12801:SF115">
    <property type="entry name" value="FI18136P1-RELATED"/>
    <property type="match status" value="1"/>
</dbReference>
<dbReference type="SUPFAM" id="SSF53098">
    <property type="entry name" value="Ribonuclease H-like"/>
    <property type="match status" value="1"/>
</dbReference>
<feature type="region of interest" description="Disordered" evidence="7">
    <location>
        <begin position="619"/>
        <end position="638"/>
    </location>
</feature>
<feature type="compositionally biased region" description="Polar residues" evidence="7">
    <location>
        <begin position="15"/>
        <end position="38"/>
    </location>
</feature>
<proteinExistence type="inferred from homology"/>
<dbReference type="FunFam" id="3.30.420.10:FF:000019">
    <property type="entry name" value="RNA exonuclease NEF-sp"/>
    <property type="match status" value="1"/>
</dbReference>
<feature type="region of interest" description="Disordered" evidence="7">
    <location>
        <begin position="149"/>
        <end position="186"/>
    </location>
</feature>
<sequence>MGRGRKRSRHEYEADNQSSTQFGLGATLSQLNNPNGMSESKFGPANGATDDNKGGGDEWHTVGKGGRVSKKQKPSGKEGGNYPAITHSPNARLQHHTRISELQALALYILADGTAPQWVSVRHHTAVRQVVVLMVPGLEAGMFTGKIPLQTSPSAPTLEDRSGANTSENLQESEKLNDEQTCPKNIHLSPDDYYPVKLDIERLAEPLKPLAGVFSHIWPIRTPGDDKTLRIHSPVSAMLTSPIPKSKEEKMLKKDPRHKGPIPRDLNNWQSKRTPITEYIANHMELQENEYVIHPAWFTTTAAKEEALRRRKAAKQTAEDGWVDTVVAMLEDGDVPEREIEAGSLTAGRNVVTMDCEMCKTAEDRFELTRISLVAWDGSVILDELVKPENPITDYVTAYSGITEAMLENVTTTLSDIQKRLLELITPRTVLVGHSLNSDLNALKLTHPFIVDTSIIYPHSRGPPLKQSLKWLSQKYLSRDIQKKHGMTGHDSVEDARACLDLVKQKCEKGHKWGTSDASSESIFKRLGRYPKPKFLKSHADADEFRMGAVIDWGDPSRGYGAHAHVAIGCNSDADVVEGIKKAVSGHVDGQYATMGAIDFVWGRLRELEVVRGWWSKSKTEDDTGSHAVAGALSHPEHSDPVVASGSALGEAVAKTVKQITDIYASLPACTAFIVYSGSGDTRETARLQAMQQQFRKEYAIKKWDELSVKWTDTEEQALRKACKIARDGIGFIAVK</sequence>
<feature type="domain" description="Exonuclease" evidence="8">
    <location>
        <begin position="350"/>
        <end position="512"/>
    </location>
</feature>
<dbReference type="OrthoDB" id="206335at2759"/>
<feature type="region of interest" description="Disordered" evidence="7">
    <location>
        <begin position="1"/>
        <end position="88"/>
    </location>
</feature>
<dbReference type="Pfam" id="PF00929">
    <property type="entry name" value="RNase_T"/>
    <property type="match status" value="1"/>
</dbReference>
<dbReference type="CDD" id="cd06145">
    <property type="entry name" value="REX1_like"/>
    <property type="match status" value="1"/>
</dbReference>
<evidence type="ECO:0000313" key="10">
    <source>
        <dbReference type="Proteomes" id="UP000250266"/>
    </source>
</evidence>
<dbReference type="SMART" id="SM00479">
    <property type="entry name" value="EXOIII"/>
    <property type="match status" value="1"/>
</dbReference>
<reference evidence="9 10" key="1">
    <citation type="journal article" date="2016" name="Nat. Commun.">
        <title>Ectomycorrhizal ecology is imprinted in the genome of the dominant symbiotic fungus Cenococcum geophilum.</title>
        <authorList>
            <consortium name="DOE Joint Genome Institute"/>
            <person name="Peter M."/>
            <person name="Kohler A."/>
            <person name="Ohm R.A."/>
            <person name="Kuo A."/>
            <person name="Krutzmann J."/>
            <person name="Morin E."/>
            <person name="Arend M."/>
            <person name="Barry K.W."/>
            <person name="Binder M."/>
            <person name="Choi C."/>
            <person name="Clum A."/>
            <person name="Copeland A."/>
            <person name="Grisel N."/>
            <person name="Haridas S."/>
            <person name="Kipfer T."/>
            <person name="LaButti K."/>
            <person name="Lindquist E."/>
            <person name="Lipzen A."/>
            <person name="Maire R."/>
            <person name="Meier B."/>
            <person name="Mihaltcheva S."/>
            <person name="Molinier V."/>
            <person name="Murat C."/>
            <person name="Poggeler S."/>
            <person name="Quandt C.A."/>
            <person name="Sperisen C."/>
            <person name="Tritt A."/>
            <person name="Tisserant E."/>
            <person name="Crous P.W."/>
            <person name="Henrissat B."/>
            <person name="Nehls U."/>
            <person name="Egli S."/>
            <person name="Spatafora J.W."/>
            <person name="Grigoriev I.V."/>
            <person name="Martin F.M."/>
        </authorList>
    </citation>
    <scope>NUCLEOTIDE SEQUENCE [LARGE SCALE GENOMIC DNA]</scope>
    <source>
        <strain evidence="9 10">CBS 459.81</strain>
    </source>
</reference>
<dbReference type="GO" id="GO:0003676">
    <property type="term" value="F:nucleic acid binding"/>
    <property type="evidence" value="ECO:0007669"/>
    <property type="project" value="InterPro"/>
</dbReference>
<keyword evidence="6" id="KW-0539">Nucleus</keyword>
<dbReference type="EMBL" id="KV744824">
    <property type="protein sequence ID" value="OCK85115.1"/>
    <property type="molecule type" value="Genomic_DNA"/>
</dbReference>
<dbReference type="InterPro" id="IPR047021">
    <property type="entry name" value="REXO1/3/4-like"/>
</dbReference>
<gene>
    <name evidence="9" type="ORF">K432DRAFT_439536</name>
</gene>
<dbReference type="Proteomes" id="UP000250266">
    <property type="component" value="Unassembled WGS sequence"/>
</dbReference>
<evidence type="ECO:0000256" key="3">
    <source>
        <dbReference type="ARBA" id="ARBA00022722"/>
    </source>
</evidence>
<dbReference type="InterPro" id="IPR013520">
    <property type="entry name" value="Ribonucl_H"/>
</dbReference>
<keyword evidence="10" id="KW-1185">Reference proteome</keyword>
<dbReference type="GO" id="GO:0004527">
    <property type="term" value="F:exonuclease activity"/>
    <property type="evidence" value="ECO:0007669"/>
    <property type="project" value="UniProtKB-KW"/>
</dbReference>
<comment type="similarity">
    <text evidence="2">Belongs to the REXO1/REXO3 family.</text>
</comment>
<keyword evidence="5" id="KW-0269">Exonuclease</keyword>
<dbReference type="AlphaFoldDB" id="A0A8E2JJL7"/>
<keyword evidence="3" id="KW-0540">Nuclease</keyword>
<evidence type="ECO:0000313" key="9">
    <source>
        <dbReference type="EMBL" id="OCK85115.1"/>
    </source>
</evidence>
<feature type="region of interest" description="Disordered" evidence="7">
    <location>
        <begin position="249"/>
        <end position="268"/>
    </location>
</feature>
<dbReference type="PANTHER" id="PTHR12801">
    <property type="entry name" value="RNA EXONUCLEASE REXO1 / RECO3 FAMILY MEMBER-RELATED"/>
    <property type="match status" value="1"/>
</dbReference>
<dbReference type="Gene3D" id="3.30.420.10">
    <property type="entry name" value="Ribonuclease H-like superfamily/Ribonuclease H"/>
    <property type="match status" value="1"/>
</dbReference>
<dbReference type="GO" id="GO:0005634">
    <property type="term" value="C:nucleus"/>
    <property type="evidence" value="ECO:0007669"/>
    <property type="project" value="UniProtKB-SubCell"/>
</dbReference>
<evidence type="ECO:0000256" key="5">
    <source>
        <dbReference type="ARBA" id="ARBA00022839"/>
    </source>
</evidence>
<comment type="subcellular location">
    <subcellularLocation>
        <location evidence="1">Nucleus</location>
    </subcellularLocation>
</comment>
<evidence type="ECO:0000256" key="1">
    <source>
        <dbReference type="ARBA" id="ARBA00004123"/>
    </source>
</evidence>
<dbReference type="InterPro" id="IPR034922">
    <property type="entry name" value="REX1-like_exo"/>
</dbReference>
<feature type="compositionally biased region" description="Basic and acidic residues" evidence="7">
    <location>
        <begin position="50"/>
        <end position="61"/>
    </location>
</feature>
<dbReference type="InterPro" id="IPR036397">
    <property type="entry name" value="RNaseH_sf"/>
</dbReference>